<dbReference type="GO" id="GO:0016740">
    <property type="term" value="F:transferase activity"/>
    <property type="evidence" value="ECO:0007669"/>
    <property type="project" value="UniProtKB-KW"/>
</dbReference>
<keyword evidence="1" id="KW-0808">Transferase</keyword>
<sequence length="430" mass="47280">MAPTLLPAYRVAASINAILRIATTPRSDGRSIARIDADQPVNEMPFATRTQACPNGHATRRAAILISPQPVDDFPPVVAHATVLANVGVDVTLLTSPRKGAPSVRFEHPGVTVESFATQSSSRSRRAVAMTLMAMRVSQLRLLGKSQLPIEVAYEPIGIRVSRLAFGRPKATIYHFHEILFGNGRRHERQAIAALRHADLVTVADSGRADLMLAVEPCIAALKTIRNLPLASAALRSPPIRTEEFSAVYFGSRSHAQNLDRIVSSMDRWPAKVRLHLYGRKNPTFDEELRRIAAERGVLDRLVFEGWVHMQDLIRTVARHHLGFAMLRPLNDNWKFSAGASNKKYQLMAAGVPQIADNGRGTPEVVHNRGVGTCVSPDDEDAIAAAVHAYFNSPIKVETEGRSGRELIMTELNQECEFSSVLSFFEIHGS</sequence>
<evidence type="ECO:0000313" key="2">
    <source>
        <dbReference type="Proteomes" id="UP000318478"/>
    </source>
</evidence>
<dbReference type="Gene3D" id="3.40.50.2000">
    <property type="entry name" value="Glycogen Phosphorylase B"/>
    <property type="match status" value="1"/>
</dbReference>
<organism evidence="1 2">
    <name type="scientific">Posidoniimonas polymericola</name>
    <dbReference type="NCBI Taxonomy" id="2528002"/>
    <lineage>
        <taxon>Bacteria</taxon>
        <taxon>Pseudomonadati</taxon>
        <taxon>Planctomycetota</taxon>
        <taxon>Planctomycetia</taxon>
        <taxon>Pirellulales</taxon>
        <taxon>Lacipirellulaceae</taxon>
        <taxon>Posidoniimonas</taxon>
    </lineage>
</organism>
<dbReference type="OrthoDB" id="9801609at2"/>
<dbReference type="AlphaFoldDB" id="A0A5C5YTR2"/>
<gene>
    <name evidence="1" type="ORF">Pla123a_11930</name>
</gene>
<evidence type="ECO:0000313" key="1">
    <source>
        <dbReference type="EMBL" id="TWT78402.1"/>
    </source>
</evidence>
<proteinExistence type="predicted"/>
<keyword evidence="2" id="KW-1185">Reference proteome</keyword>
<protein>
    <submittedName>
        <fullName evidence="1">Glycosyl transferases group 1</fullName>
    </submittedName>
</protein>
<name>A0A5C5YTR2_9BACT</name>
<reference evidence="1 2" key="1">
    <citation type="submission" date="2019-02" db="EMBL/GenBank/DDBJ databases">
        <title>Deep-cultivation of Planctomycetes and their phenomic and genomic characterization uncovers novel biology.</title>
        <authorList>
            <person name="Wiegand S."/>
            <person name="Jogler M."/>
            <person name="Boedeker C."/>
            <person name="Pinto D."/>
            <person name="Vollmers J."/>
            <person name="Rivas-Marin E."/>
            <person name="Kohn T."/>
            <person name="Peeters S.H."/>
            <person name="Heuer A."/>
            <person name="Rast P."/>
            <person name="Oberbeckmann S."/>
            <person name="Bunk B."/>
            <person name="Jeske O."/>
            <person name="Meyerdierks A."/>
            <person name="Storesund J.E."/>
            <person name="Kallscheuer N."/>
            <person name="Luecker S."/>
            <person name="Lage O.M."/>
            <person name="Pohl T."/>
            <person name="Merkel B.J."/>
            <person name="Hornburger P."/>
            <person name="Mueller R.-W."/>
            <person name="Bruemmer F."/>
            <person name="Labrenz M."/>
            <person name="Spormann A.M."/>
            <person name="Op Den Camp H."/>
            <person name="Overmann J."/>
            <person name="Amann R."/>
            <person name="Jetten M.S.M."/>
            <person name="Mascher T."/>
            <person name="Medema M.H."/>
            <person name="Devos D.P."/>
            <person name="Kaster A.-K."/>
            <person name="Ovreas L."/>
            <person name="Rohde M."/>
            <person name="Galperin M.Y."/>
            <person name="Jogler C."/>
        </authorList>
    </citation>
    <scope>NUCLEOTIDE SEQUENCE [LARGE SCALE GENOMIC DNA]</scope>
    <source>
        <strain evidence="1 2">Pla123a</strain>
    </source>
</reference>
<dbReference type="Proteomes" id="UP000318478">
    <property type="component" value="Unassembled WGS sequence"/>
</dbReference>
<dbReference type="Pfam" id="PF13692">
    <property type="entry name" value="Glyco_trans_1_4"/>
    <property type="match status" value="1"/>
</dbReference>
<comment type="caution">
    <text evidence="1">The sequence shown here is derived from an EMBL/GenBank/DDBJ whole genome shotgun (WGS) entry which is preliminary data.</text>
</comment>
<dbReference type="SUPFAM" id="SSF53756">
    <property type="entry name" value="UDP-Glycosyltransferase/glycogen phosphorylase"/>
    <property type="match status" value="1"/>
</dbReference>
<accession>A0A5C5YTR2</accession>
<dbReference type="EMBL" id="SJPO01000002">
    <property type="protein sequence ID" value="TWT78402.1"/>
    <property type="molecule type" value="Genomic_DNA"/>
</dbReference>